<evidence type="ECO:0000313" key="6">
    <source>
        <dbReference type="Proteomes" id="UP000290439"/>
    </source>
</evidence>
<dbReference type="AlphaFoldDB" id="A0A4V6ICU9"/>
<proteinExistence type="predicted"/>
<gene>
    <name evidence="5" type="primary">ytcD_4</name>
    <name evidence="5" type="ORF">NCTC10797_04774</name>
</gene>
<reference evidence="5 6" key="1">
    <citation type="submission" date="2019-02" db="EMBL/GenBank/DDBJ databases">
        <authorList>
            <consortium name="Pathogen Informatics"/>
        </authorList>
    </citation>
    <scope>NUCLEOTIDE SEQUENCE [LARGE SCALE GENOMIC DNA]</scope>
    <source>
        <strain evidence="5 6">3012STDY6756504</strain>
    </source>
</reference>
<evidence type="ECO:0000256" key="2">
    <source>
        <dbReference type="ARBA" id="ARBA00023125"/>
    </source>
</evidence>
<sequence>MRYSPSMQTIVESSGLPADAYSAKCPTRQVLDHIAGKWTILVVDALLEGTMRYTDLSRRIEGVSQKMLTQTLRSLEGDGFITRTVYPTIPPRVEYDLTALGRSLAEPITALRQWTENHINEIEQARRRAGDRPGEPTRPQH</sequence>
<dbReference type="Pfam" id="PF01638">
    <property type="entry name" value="HxlR"/>
    <property type="match status" value="1"/>
</dbReference>
<dbReference type="SUPFAM" id="SSF46785">
    <property type="entry name" value="Winged helix' DNA-binding domain"/>
    <property type="match status" value="1"/>
</dbReference>
<evidence type="ECO:0000259" key="4">
    <source>
        <dbReference type="PROSITE" id="PS51118"/>
    </source>
</evidence>
<evidence type="ECO:0000313" key="5">
    <source>
        <dbReference type="EMBL" id="VFB00964.1"/>
    </source>
</evidence>
<keyword evidence="1" id="KW-0805">Transcription regulation</keyword>
<dbReference type="GO" id="GO:0003677">
    <property type="term" value="F:DNA binding"/>
    <property type="evidence" value="ECO:0007669"/>
    <property type="project" value="UniProtKB-KW"/>
</dbReference>
<dbReference type="Gene3D" id="1.10.10.10">
    <property type="entry name" value="Winged helix-like DNA-binding domain superfamily/Winged helix DNA-binding domain"/>
    <property type="match status" value="1"/>
</dbReference>
<dbReference type="EMBL" id="LR215973">
    <property type="protein sequence ID" value="VFB00964.1"/>
    <property type="molecule type" value="Genomic_DNA"/>
</dbReference>
<dbReference type="Proteomes" id="UP000290439">
    <property type="component" value="Chromosome"/>
</dbReference>
<dbReference type="PANTHER" id="PTHR33204">
    <property type="entry name" value="TRANSCRIPTIONAL REGULATOR, MARR FAMILY"/>
    <property type="match status" value="1"/>
</dbReference>
<dbReference type="PANTHER" id="PTHR33204:SF37">
    <property type="entry name" value="HTH-TYPE TRANSCRIPTIONAL REGULATOR YODB"/>
    <property type="match status" value="1"/>
</dbReference>
<protein>
    <submittedName>
        <fullName evidence="5">Uncharacterized HTH-type transcriptional regulator ytcD</fullName>
    </submittedName>
</protein>
<name>A0A4V6ICU9_9NOCA</name>
<evidence type="ECO:0000256" key="1">
    <source>
        <dbReference type="ARBA" id="ARBA00023015"/>
    </source>
</evidence>
<accession>A0A4V6ICU9</accession>
<evidence type="ECO:0000256" key="3">
    <source>
        <dbReference type="ARBA" id="ARBA00023163"/>
    </source>
</evidence>
<keyword evidence="2" id="KW-0238">DNA-binding</keyword>
<dbReference type="InterPro" id="IPR036388">
    <property type="entry name" value="WH-like_DNA-bd_sf"/>
</dbReference>
<feature type="domain" description="HTH hxlR-type" evidence="4">
    <location>
        <begin position="25"/>
        <end position="123"/>
    </location>
</feature>
<dbReference type="InterPro" id="IPR002577">
    <property type="entry name" value="HTH_HxlR"/>
</dbReference>
<keyword evidence="3" id="KW-0804">Transcription</keyword>
<dbReference type="PROSITE" id="PS51118">
    <property type="entry name" value="HTH_HXLR"/>
    <property type="match status" value="1"/>
</dbReference>
<dbReference type="InterPro" id="IPR036390">
    <property type="entry name" value="WH_DNA-bd_sf"/>
</dbReference>
<organism evidence="5 6">
    <name type="scientific">Nocardia cyriacigeorgica</name>
    <dbReference type="NCBI Taxonomy" id="135487"/>
    <lineage>
        <taxon>Bacteria</taxon>
        <taxon>Bacillati</taxon>
        <taxon>Actinomycetota</taxon>
        <taxon>Actinomycetes</taxon>
        <taxon>Mycobacteriales</taxon>
        <taxon>Nocardiaceae</taxon>
        <taxon>Nocardia</taxon>
    </lineage>
</organism>